<dbReference type="Proteomes" id="UP000033869">
    <property type="component" value="Unassembled WGS sequence"/>
</dbReference>
<comment type="caution">
    <text evidence="11">The sequence shown here is derived from an EMBL/GenBank/DDBJ whole genome shotgun (WGS) entry which is preliminary data.</text>
</comment>
<keyword evidence="4 10" id="KW-0813">Transport</keyword>
<keyword evidence="10" id="KW-1003">Cell membrane</keyword>
<dbReference type="Gene3D" id="1.10.287.80">
    <property type="entry name" value="ATP synthase, gamma subunit, helix hairpin domain"/>
    <property type="match status" value="1"/>
</dbReference>
<sequence>MASAKEVRRRIKSATNTKQIIKAMELTSVIKMQKAVAKNLASRSYARSANEILHSLLGDINPAEHPFLETRGHDKKLILLITSDRGLCGGLNAKAIKKALDAAKHAKEAEFVTIGRKGRDFLKAYGYKIVAEFTKLEDRPSFKDILPIIEVATGDFLSGKYDEVVLVYTDFKSTLTQEPISKKLLPFQNSVEKTNHQQDKITFEPQKAEILNSLIPRILEIKVWQALLESIASEHSARMVAMKNANESAEELISDLTLTYNQTRQAGITQEIAEISAGKMTLEG</sequence>
<organism evidence="11 12">
    <name type="scientific">candidate division CPR2 bacterium GW2011_GWC1_41_48</name>
    <dbReference type="NCBI Taxonomy" id="1618344"/>
    <lineage>
        <taxon>Bacteria</taxon>
        <taxon>Bacteria division CPR2</taxon>
    </lineage>
</organism>
<name>A0A0G0YJH5_UNCC2</name>
<dbReference type="GO" id="GO:0046933">
    <property type="term" value="F:proton-transporting ATP synthase activity, rotational mechanism"/>
    <property type="evidence" value="ECO:0007669"/>
    <property type="project" value="UniProtKB-UniRule"/>
</dbReference>
<evidence type="ECO:0000256" key="8">
    <source>
        <dbReference type="ARBA" id="ARBA00023196"/>
    </source>
</evidence>
<dbReference type="GO" id="GO:0005524">
    <property type="term" value="F:ATP binding"/>
    <property type="evidence" value="ECO:0007669"/>
    <property type="project" value="UniProtKB-UniRule"/>
</dbReference>
<dbReference type="Pfam" id="PF00231">
    <property type="entry name" value="ATP-synt"/>
    <property type="match status" value="1"/>
</dbReference>
<evidence type="ECO:0000256" key="3">
    <source>
        <dbReference type="ARBA" id="ARBA00007681"/>
    </source>
</evidence>
<evidence type="ECO:0000256" key="4">
    <source>
        <dbReference type="ARBA" id="ARBA00022448"/>
    </source>
</evidence>
<comment type="function">
    <text evidence="1 10">Produces ATP from ADP in the presence of a proton gradient across the membrane. The gamma chain is believed to be important in regulating ATPase activity and the flow of protons through the CF(0) complex.</text>
</comment>
<dbReference type="HAMAP" id="MF_00815">
    <property type="entry name" value="ATP_synth_gamma_bact"/>
    <property type="match status" value="1"/>
</dbReference>
<keyword evidence="6 10" id="KW-0406">Ion transport</keyword>
<evidence type="ECO:0000256" key="1">
    <source>
        <dbReference type="ARBA" id="ARBA00003456"/>
    </source>
</evidence>
<gene>
    <name evidence="10" type="primary">atpG</name>
    <name evidence="11" type="ORF">UU65_C0001G0076</name>
</gene>
<reference evidence="11 12" key="1">
    <citation type="journal article" date="2015" name="Nature">
        <title>rRNA introns, odd ribosomes, and small enigmatic genomes across a large radiation of phyla.</title>
        <authorList>
            <person name="Brown C.T."/>
            <person name="Hug L.A."/>
            <person name="Thomas B.C."/>
            <person name="Sharon I."/>
            <person name="Castelle C.J."/>
            <person name="Singh A."/>
            <person name="Wilkins M.J."/>
            <person name="Williams K.H."/>
            <person name="Banfield J.F."/>
        </authorList>
    </citation>
    <scope>NUCLEOTIDE SEQUENCE [LARGE SCALE GENOMIC DNA]</scope>
</reference>
<dbReference type="SUPFAM" id="SSF52943">
    <property type="entry name" value="ATP synthase (F1-ATPase), gamma subunit"/>
    <property type="match status" value="1"/>
</dbReference>
<dbReference type="AlphaFoldDB" id="A0A0G0YJH5"/>
<evidence type="ECO:0000256" key="6">
    <source>
        <dbReference type="ARBA" id="ARBA00023065"/>
    </source>
</evidence>
<dbReference type="PANTHER" id="PTHR11693:SF22">
    <property type="entry name" value="ATP SYNTHASE SUBUNIT GAMMA, MITOCHONDRIAL"/>
    <property type="match status" value="1"/>
</dbReference>
<dbReference type="PANTHER" id="PTHR11693">
    <property type="entry name" value="ATP SYNTHASE GAMMA CHAIN"/>
    <property type="match status" value="1"/>
</dbReference>
<dbReference type="EMBL" id="LCBL01000001">
    <property type="protein sequence ID" value="KKS09671.1"/>
    <property type="molecule type" value="Genomic_DNA"/>
</dbReference>
<dbReference type="Gene3D" id="3.40.1380.10">
    <property type="match status" value="1"/>
</dbReference>
<keyword evidence="8 10" id="KW-0139">CF(1)</keyword>
<proteinExistence type="inferred from homology"/>
<comment type="subunit">
    <text evidence="10">F-type ATPases have 2 components, CF(1) - the catalytic core - and CF(0) - the membrane proton channel. CF(1) has five subunits: alpha(3), beta(3), gamma(1), delta(1), epsilon(1). CF(0) has three main subunits: a, b and c.</text>
</comment>
<keyword evidence="5 10" id="KW-0375">Hydrogen ion transport</keyword>
<comment type="subcellular location">
    <subcellularLocation>
        <location evidence="10">Cell membrane</location>
        <topology evidence="10">Peripheral membrane protein</topology>
    </subcellularLocation>
    <subcellularLocation>
        <location evidence="2">Membrane</location>
        <topology evidence="2">Peripheral membrane protein</topology>
    </subcellularLocation>
</comment>
<protein>
    <recommendedName>
        <fullName evidence="10">ATP synthase gamma chain</fullName>
    </recommendedName>
    <alternativeName>
        <fullName evidence="10">ATP synthase F1 sector gamma subunit</fullName>
    </alternativeName>
    <alternativeName>
        <fullName evidence="10">F-ATPase gamma subunit</fullName>
    </alternativeName>
</protein>
<evidence type="ECO:0000256" key="5">
    <source>
        <dbReference type="ARBA" id="ARBA00022781"/>
    </source>
</evidence>
<dbReference type="GO" id="GO:0005886">
    <property type="term" value="C:plasma membrane"/>
    <property type="evidence" value="ECO:0007669"/>
    <property type="project" value="UniProtKB-SubCell"/>
</dbReference>
<dbReference type="GO" id="GO:0042777">
    <property type="term" value="P:proton motive force-driven plasma membrane ATP synthesis"/>
    <property type="evidence" value="ECO:0007669"/>
    <property type="project" value="UniProtKB-UniRule"/>
</dbReference>
<evidence type="ECO:0000313" key="12">
    <source>
        <dbReference type="Proteomes" id="UP000033869"/>
    </source>
</evidence>
<keyword evidence="9 10" id="KW-0066">ATP synthesis</keyword>
<evidence type="ECO:0000256" key="2">
    <source>
        <dbReference type="ARBA" id="ARBA00004170"/>
    </source>
</evidence>
<dbReference type="NCBIfam" id="TIGR01146">
    <property type="entry name" value="ATPsyn_F1gamma"/>
    <property type="match status" value="1"/>
</dbReference>
<dbReference type="CDD" id="cd12151">
    <property type="entry name" value="F1-ATPase_gamma"/>
    <property type="match status" value="1"/>
</dbReference>
<dbReference type="GO" id="GO:0045259">
    <property type="term" value="C:proton-transporting ATP synthase complex"/>
    <property type="evidence" value="ECO:0007669"/>
    <property type="project" value="UniProtKB-KW"/>
</dbReference>
<keyword evidence="7 10" id="KW-0472">Membrane</keyword>
<evidence type="ECO:0000313" key="11">
    <source>
        <dbReference type="EMBL" id="KKS09671.1"/>
    </source>
</evidence>
<dbReference type="InterPro" id="IPR000131">
    <property type="entry name" value="ATP_synth_F1_gsu"/>
</dbReference>
<evidence type="ECO:0000256" key="7">
    <source>
        <dbReference type="ARBA" id="ARBA00023136"/>
    </source>
</evidence>
<evidence type="ECO:0000256" key="9">
    <source>
        <dbReference type="ARBA" id="ARBA00023310"/>
    </source>
</evidence>
<accession>A0A0G0YJH5</accession>
<comment type="similarity">
    <text evidence="3 10">Belongs to the ATPase gamma chain family.</text>
</comment>
<dbReference type="PATRIC" id="fig|1618344.3.peg.80"/>
<dbReference type="InterPro" id="IPR035968">
    <property type="entry name" value="ATP_synth_F1_ATPase_gsu"/>
</dbReference>
<dbReference type="PRINTS" id="PR00126">
    <property type="entry name" value="ATPASEGAMMA"/>
</dbReference>
<evidence type="ECO:0000256" key="10">
    <source>
        <dbReference type="HAMAP-Rule" id="MF_00815"/>
    </source>
</evidence>